<evidence type="ECO:0000256" key="9">
    <source>
        <dbReference type="ARBA" id="ARBA00023316"/>
    </source>
</evidence>
<dbReference type="InterPro" id="IPR050068">
    <property type="entry name" value="MurA_subfamily"/>
</dbReference>
<comment type="similarity">
    <text evidence="10">Belongs to the EPSP synthase family. MurA subfamily.</text>
</comment>
<evidence type="ECO:0000256" key="3">
    <source>
        <dbReference type="ARBA" id="ARBA00022490"/>
    </source>
</evidence>
<dbReference type="InterPro" id="IPR005750">
    <property type="entry name" value="UDP_GlcNAc_COvinyl_MurA"/>
</dbReference>
<keyword evidence="8" id="KW-0131">Cell cycle</keyword>
<dbReference type="Pfam" id="PF00275">
    <property type="entry name" value="EPSP_synthase"/>
    <property type="match status" value="1"/>
</dbReference>
<keyword evidence="9" id="KW-0961">Cell wall biogenesis/degradation</keyword>
<evidence type="ECO:0000256" key="5">
    <source>
        <dbReference type="ARBA" id="ARBA00022679"/>
    </source>
</evidence>
<dbReference type="GO" id="GO:0051301">
    <property type="term" value="P:cell division"/>
    <property type="evidence" value="ECO:0007669"/>
    <property type="project" value="UniProtKB-KW"/>
</dbReference>
<dbReference type="InterPro" id="IPR001986">
    <property type="entry name" value="Enolpyruvate_Tfrase_dom"/>
</dbReference>
<sequence length="257" mass="27561">WTIKEILSNLGVVFEENGQALRVNSDNLNNYIAPYNLVKTMRASILVLGPLLSRLGKVKISLPGGCAIGARPIDLHLKGLSAMGADVHLEHGYVVASVDKLRGANIFFEISTVNGTENLMMAAVKADGITTLNNAAKEPEVVDLANMLNSMGARIKGAGTDTIAITGVKELHPVRYGIIHDRIEAGTFLIAAGITKGKIKIKGCNLDHIETIIEKLLDIGMEIEKQGEDLVAIGHDKIKSADIKTMPFPGFPTDMQA</sequence>
<comment type="pathway">
    <text evidence="2">Cell wall biogenesis; peptidoglycan biosynthesis.</text>
</comment>
<keyword evidence="3" id="KW-0963">Cytoplasm</keyword>
<dbReference type="Gene3D" id="3.65.10.10">
    <property type="entry name" value="Enolpyruvate transferase domain"/>
    <property type="match status" value="2"/>
</dbReference>
<evidence type="ECO:0000256" key="10">
    <source>
        <dbReference type="ARBA" id="ARBA00038367"/>
    </source>
</evidence>
<proteinExistence type="inferred from homology"/>
<evidence type="ECO:0000256" key="14">
    <source>
        <dbReference type="ARBA" id="ARBA00042842"/>
    </source>
</evidence>
<evidence type="ECO:0000259" key="16">
    <source>
        <dbReference type="Pfam" id="PF00275"/>
    </source>
</evidence>
<evidence type="ECO:0000256" key="2">
    <source>
        <dbReference type="ARBA" id="ARBA00004752"/>
    </source>
</evidence>
<evidence type="ECO:0000256" key="1">
    <source>
        <dbReference type="ARBA" id="ARBA00004496"/>
    </source>
</evidence>
<dbReference type="CDD" id="cd01555">
    <property type="entry name" value="UdpNAET"/>
    <property type="match status" value="1"/>
</dbReference>
<keyword evidence="6" id="KW-0133">Cell shape</keyword>
<evidence type="ECO:0000256" key="6">
    <source>
        <dbReference type="ARBA" id="ARBA00022960"/>
    </source>
</evidence>
<dbReference type="SUPFAM" id="SSF55205">
    <property type="entry name" value="EPT/RTPC-like"/>
    <property type="match status" value="1"/>
</dbReference>
<dbReference type="InterPro" id="IPR036968">
    <property type="entry name" value="Enolpyruvate_Tfrase_sf"/>
</dbReference>
<feature type="domain" description="Enolpyruvate transferase" evidence="16">
    <location>
        <begin position="4"/>
        <end position="257"/>
    </location>
</feature>
<keyword evidence="5" id="KW-0808">Transferase</keyword>
<evidence type="ECO:0000256" key="13">
    <source>
        <dbReference type="ARBA" id="ARBA00042443"/>
    </source>
</evidence>
<dbReference type="GO" id="GO:0009252">
    <property type="term" value="P:peptidoglycan biosynthetic process"/>
    <property type="evidence" value="ECO:0007669"/>
    <property type="project" value="UniProtKB-KW"/>
</dbReference>
<dbReference type="GO" id="GO:0071555">
    <property type="term" value="P:cell wall organization"/>
    <property type="evidence" value="ECO:0007669"/>
    <property type="project" value="UniProtKB-KW"/>
</dbReference>
<dbReference type="AlphaFoldDB" id="X1AW12"/>
<accession>X1AW12</accession>
<name>X1AW12_9ZZZZ</name>
<reference evidence="17" key="1">
    <citation type="journal article" date="2014" name="Front. Microbiol.">
        <title>High frequency of phylogenetically diverse reductive dehalogenase-homologous genes in deep subseafloor sedimentary metagenomes.</title>
        <authorList>
            <person name="Kawai M."/>
            <person name="Futagami T."/>
            <person name="Toyoda A."/>
            <person name="Takaki Y."/>
            <person name="Nishi S."/>
            <person name="Hori S."/>
            <person name="Arai W."/>
            <person name="Tsubouchi T."/>
            <person name="Morono Y."/>
            <person name="Uchiyama I."/>
            <person name="Ito T."/>
            <person name="Fujiyama A."/>
            <person name="Inagaki F."/>
            <person name="Takami H."/>
        </authorList>
    </citation>
    <scope>NUCLEOTIDE SEQUENCE</scope>
    <source>
        <strain evidence="17">Expedition CK06-06</strain>
    </source>
</reference>
<dbReference type="GO" id="GO:0019277">
    <property type="term" value="P:UDP-N-acetylgalactosamine biosynthetic process"/>
    <property type="evidence" value="ECO:0007669"/>
    <property type="project" value="InterPro"/>
</dbReference>
<dbReference type="PANTHER" id="PTHR43783">
    <property type="entry name" value="UDP-N-ACETYLGLUCOSAMINE 1-CARBOXYVINYLTRANSFERASE"/>
    <property type="match status" value="1"/>
</dbReference>
<evidence type="ECO:0000256" key="8">
    <source>
        <dbReference type="ARBA" id="ARBA00023306"/>
    </source>
</evidence>
<feature type="non-terminal residue" evidence="17">
    <location>
        <position position="257"/>
    </location>
</feature>
<dbReference type="GO" id="GO:0008760">
    <property type="term" value="F:UDP-N-acetylglucosamine 1-carboxyvinyltransferase activity"/>
    <property type="evidence" value="ECO:0007669"/>
    <property type="project" value="UniProtKB-EC"/>
</dbReference>
<evidence type="ECO:0000256" key="15">
    <source>
        <dbReference type="ARBA" id="ARBA00047527"/>
    </source>
</evidence>
<gene>
    <name evidence="17" type="ORF">S01H4_26741</name>
</gene>
<comment type="subcellular location">
    <subcellularLocation>
        <location evidence="1">Cytoplasm</location>
    </subcellularLocation>
</comment>
<organism evidence="17">
    <name type="scientific">marine sediment metagenome</name>
    <dbReference type="NCBI Taxonomy" id="412755"/>
    <lineage>
        <taxon>unclassified sequences</taxon>
        <taxon>metagenomes</taxon>
        <taxon>ecological metagenomes</taxon>
    </lineage>
</organism>
<dbReference type="PANTHER" id="PTHR43783:SF1">
    <property type="entry name" value="UDP-N-ACETYLGLUCOSAMINE 1-CARBOXYVINYLTRANSFERASE"/>
    <property type="match status" value="1"/>
</dbReference>
<evidence type="ECO:0000256" key="4">
    <source>
        <dbReference type="ARBA" id="ARBA00022618"/>
    </source>
</evidence>
<evidence type="ECO:0000256" key="11">
    <source>
        <dbReference type="ARBA" id="ARBA00039108"/>
    </source>
</evidence>
<keyword evidence="4" id="KW-0132">Cell division</keyword>
<comment type="caution">
    <text evidence="17">The sequence shown here is derived from an EMBL/GenBank/DDBJ whole genome shotgun (WGS) entry which is preliminary data.</text>
</comment>
<dbReference type="GO" id="GO:0005737">
    <property type="term" value="C:cytoplasm"/>
    <property type="evidence" value="ECO:0007669"/>
    <property type="project" value="UniProtKB-SubCell"/>
</dbReference>
<dbReference type="InterPro" id="IPR013792">
    <property type="entry name" value="RNA3'P_cycl/enolpyr_Trfase_a/b"/>
</dbReference>
<protein>
    <recommendedName>
        <fullName evidence="12">UDP-N-acetylglucosamine 1-carboxyvinyltransferase</fullName>
        <ecNumber evidence="11">2.5.1.7</ecNumber>
    </recommendedName>
    <alternativeName>
        <fullName evidence="13">Enoylpyruvate transferase</fullName>
    </alternativeName>
    <alternativeName>
        <fullName evidence="14">UDP-N-acetylglucosamine enolpyruvyl transferase</fullName>
    </alternativeName>
</protein>
<keyword evidence="7" id="KW-0573">Peptidoglycan synthesis</keyword>
<comment type="catalytic activity">
    <reaction evidence="15">
        <text>phosphoenolpyruvate + UDP-N-acetyl-alpha-D-glucosamine = UDP-N-acetyl-3-O-(1-carboxyvinyl)-alpha-D-glucosamine + phosphate</text>
        <dbReference type="Rhea" id="RHEA:18681"/>
        <dbReference type="ChEBI" id="CHEBI:43474"/>
        <dbReference type="ChEBI" id="CHEBI:57705"/>
        <dbReference type="ChEBI" id="CHEBI:58702"/>
        <dbReference type="ChEBI" id="CHEBI:68483"/>
        <dbReference type="EC" id="2.5.1.7"/>
    </reaction>
</comment>
<dbReference type="NCBIfam" id="NF006873">
    <property type="entry name" value="PRK09369.1"/>
    <property type="match status" value="1"/>
</dbReference>
<evidence type="ECO:0000313" key="17">
    <source>
        <dbReference type="EMBL" id="GAG87289.1"/>
    </source>
</evidence>
<evidence type="ECO:0000256" key="7">
    <source>
        <dbReference type="ARBA" id="ARBA00022984"/>
    </source>
</evidence>
<evidence type="ECO:0000256" key="12">
    <source>
        <dbReference type="ARBA" id="ARBA00039754"/>
    </source>
</evidence>
<dbReference type="EMBL" id="BART01012943">
    <property type="protein sequence ID" value="GAG87289.1"/>
    <property type="molecule type" value="Genomic_DNA"/>
</dbReference>
<dbReference type="EC" id="2.5.1.7" evidence="11"/>
<dbReference type="GO" id="GO:0008360">
    <property type="term" value="P:regulation of cell shape"/>
    <property type="evidence" value="ECO:0007669"/>
    <property type="project" value="UniProtKB-KW"/>
</dbReference>
<feature type="non-terminal residue" evidence="17">
    <location>
        <position position="1"/>
    </location>
</feature>